<evidence type="ECO:0000313" key="8">
    <source>
        <dbReference type="EMBL" id="SMF66488.1"/>
    </source>
</evidence>
<evidence type="ECO:0000259" key="7">
    <source>
        <dbReference type="PROSITE" id="PS51462"/>
    </source>
</evidence>
<evidence type="ECO:0000256" key="1">
    <source>
        <dbReference type="ARBA" id="ARBA00001936"/>
    </source>
</evidence>
<evidence type="ECO:0000256" key="5">
    <source>
        <dbReference type="ARBA" id="ARBA00022842"/>
    </source>
</evidence>
<evidence type="ECO:0000256" key="2">
    <source>
        <dbReference type="ARBA" id="ARBA00001946"/>
    </source>
</evidence>
<dbReference type="PROSITE" id="PS51462">
    <property type="entry name" value="NUDIX"/>
    <property type="match status" value="1"/>
</dbReference>
<evidence type="ECO:0000256" key="4">
    <source>
        <dbReference type="ARBA" id="ARBA00022801"/>
    </source>
</evidence>
<dbReference type="GO" id="GO:0010945">
    <property type="term" value="F:coenzyme A diphosphatase activity"/>
    <property type="evidence" value="ECO:0007669"/>
    <property type="project" value="InterPro"/>
</dbReference>
<dbReference type="InterPro" id="IPR015797">
    <property type="entry name" value="NUDIX_hydrolase-like_dom_sf"/>
</dbReference>
<dbReference type="InterPro" id="IPR000086">
    <property type="entry name" value="NUDIX_hydrolase_dom"/>
</dbReference>
<dbReference type="PANTHER" id="PTHR12992">
    <property type="entry name" value="NUDIX HYDROLASE"/>
    <property type="match status" value="1"/>
</dbReference>
<dbReference type="AlphaFoldDB" id="A0A1X7G9T5"/>
<comment type="cofactor">
    <cofactor evidence="1">
        <name>Mn(2+)</name>
        <dbReference type="ChEBI" id="CHEBI:29035"/>
    </cofactor>
</comment>
<name>A0A1X7G9T5_9SPHN</name>
<dbReference type="PANTHER" id="PTHR12992:SF11">
    <property type="entry name" value="MITOCHONDRIAL COENZYME A DIPHOSPHATASE NUDT8"/>
    <property type="match status" value="1"/>
</dbReference>
<dbReference type="STRING" id="941907.SAMN06295910_1405"/>
<organism evidence="8 9">
    <name type="scientific">Allosphingosinicella indica</name>
    <dbReference type="NCBI Taxonomy" id="941907"/>
    <lineage>
        <taxon>Bacteria</taxon>
        <taxon>Pseudomonadati</taxon>
        <taxon>Pseudomonadota</taxon>
        <taxon>Alphaproteobacteria</taxon>
        <taxon>Sphingomonadales</taxon>
        <taxon>Sphingomonadaceae</taxon>
        <taxon>Allosphingosinicella</taxon>
    </lineage>
</organism>
<reference evidence="9" key="1">
    <citation type="submission" date="2017-04" db="EMBL/GenBank/DDBJ databases">
        <authorList>
            <person name="Varghese N."/>
            <person name="Submissions S."/>
        </authorList>
    </citation>
    <scope>NUCLEOTIDE SEQUENCE [LARGE SCALE GENOMIC DNA]</scope>
    <source>
        <strain evidence="9">Dd16</strain>
    </source>
</reference>
<dbReference type="SUPFAM" id="SSF55811">
    <property type="entry name" value="Nudix"/>
    <property type="match status" value="1"/>
</dbReference>
<comment type="cofactor">
    <cofactor evidence="2">
        <name>Mg(2+)</name>
        <dbReference type="ChEBI" id="CHEBI:18420"/>
    </cofactor>
</comment>
<accession>A0A1X7G9T5</accession>
<keyword evidence="4" id="KW-0378">Hydrolase</keyword>
<dbReference type="Proteomes" id="UP000192934">
    <property type="component" value="Chromosome I"/>
</dbReference>
<dbReference type="NCBIfam" id="NF007980">
    <property type="entry name" value="PRK10707.1"/>
    <property type="match status" value="1"/>
</dbReference>
<keyword evidence="9" id="KW-1185">Reference proteome</keyword>
<protein>
    <submittedName>
        <fullName evidence="8">8-oxo-dGTP pyrophosphatase MutT, NUDIX family</fullName>
    </submittedName>
</protein>
<evidence type="ECO:0000256" key="6">
    <source>
        <dbReference type="ARBA" id="ARBA00023211"/>
    </source>
</evidence>
<dbReference type="Gene3D" id="3.90.79.10">
    <property type="entry name" value="Nucleoside Triphosphate Pyrophosphohydrolase"/>
    <property type="match status" value="1"/>
</dbReference>
<dbReference type="GO" id="GO:0046872">
    <property type="term" value="F:metal ion binding"/>
    <property type="evidence" value="ECO:0007669"/>
    <property type="project" value="UniProtKB-KW"/>
</dbReference>
<dbReference type="InterPro" id="IPR045121">
    <property type="entry name" value="CoAse"/>
</dbReference>
<sequence>MSQKSGLQDITDGVCDYGSVSAKARRMNRAAPSPAGLADRLRRALAEGHAHSPDLLPGDGGEPLGAVEDTAAAVLVAITDRAEPGVLLTLRTEGLRRHAGQVAFPGGRVDPGDADAVAAALREAEEEIALPPAAVDLIGLADPYRTITGFAVTPVLGVVPPDLPLVAEPGEVAAIFEVPLAHILDPAHHRLQSVFWQGAPRTFYEIDWDGQRIWGATAAMIVNLSRRLAPFA</sequence>
<dbReference type="EMBL" id="LT840185">
    <property type="protein sequence ID" value="SMF66488.1"/>
    <property type="molecule type" value="Genomic_DNA"/>
</dbReference>
<gene>
    <name evidence="8" type="ORF">SAMN06295910_1405</name>
</gene>
<keyword evidence="3" id="KW-0479">Metal-binding</keyword>
<dbReference type="Pfam" id="PF00293">
    <property type="entry name" value="NUDIX"/>
    <property type="match status" value="1"/>
</dbReference>
<evidence type="ECO:0000256" key="3">
    <source>
        <dbReference type="ARBA" id="ARBA00022723"/>
    </source>
</evidence>
<evidence type="ECO:0000313" key="9">
    <source>
        <dbReference type="Proteomes" id="UP000192934"/>
    </source>
</evidence>
<proteinExistence type="predicted"/>
<keyword evidence="5" id="KW-0460">Magnesium</keyword>
<dbReference type="CDD" id="cd03426">
    <property type="entry name" value="NUDIX_CoAse_Nudt7"/>
    <property type="match status" value="1"/>
</dbReference>
<feature type="domain" description="Nudix hydrolase" evidence="7">
    <location>
        <begin position="69"/>
        <end position="204"/>
    </location>
</feature>
<keyword evidence="6" id="KW-0464">Manganese</keyword>